<gene>
    <name evidence="2" type="ORF">F1189_05985</name>
</gene>
<accession>A0A5M6IY50</accession>
<dbReference type="PANTHER" id="PTHR40394:SF2">
    <property type="entry name" value="QUINOL:CYTOCHROME C OXIDOREDUCTASE MEMBRANE PROTEIN"/>
    <property type="match status" value="1"/>
</dbReference>
<dbReference type="AlphaFoldDB" id="A0A5M6IY50"/>
<dbReference type="OrthoDB" id="9792475at2"/>
<feature type="transmembrane region" description="Helical" evidence="1">
    <location>
        <begin position="89"/>
        <end position="110"/>
    </location>
</feature>
<name>A0A5M6IY50_9PROT</name>
<dbReference type="EMBL" id="VWPK01000007">
    <property type="protein sequence ID" value="KAA5613242.1"/>
    <property type="molecule type" value="Genomic_DNA"/>
</dbReference>
<keyword evidence="1" id="KW-1133">Transmembrane helix</keyword>
<dbReference type="PANTHER" id="PTHR40394">
    <property type="entry name" value="LIPOPROTEIN-RELATED"/>
    <property type="match status" value="1"/>
</dbReference>
<evidence type="ECO:0000313" key="2">
    <source>
        <dbReference type="EMBL" id="KAA5613242.1"/>
    </source>
</evidence>
<dbReference type="InterPro" id="IPR021776">
    <property type="entry name" value="ActD"/>
</dbReference>
<feature type="transmembrane region" description="Helical" evidence="1">
    <location>
        <begin position="46"/>
        <end position="69"/>
    </location>
</feature>
<keyword evidence="1" id="KW-0812">Transmembrane</keyword>
<evidence type="ECO:0000313" key="3">
    <source>
        <dbReference type="Proteomes" id="UP000325255"/>
    </source>
</evidence>
<keyword evidence="3" id="KW-1185">Reference proteome</keyword>
<dbReference type="Proteomes" id="UP000325255">
    <property type="component" value="Unassembled WGS sequence"/>
</dbReference>
<sequence length="165" mass="17595">MAHLLFGFASPEALQEAARRLRVERLGAVETYTPVPLTGGGSWIPWLILAAGMLGATGAFLLQSVATVWSDPLNVGGRPDFSWPAFMPMALESGLLCGVVAGVIGFLVAARLPMPYRPVDEAETFRRASRDLFFVALRSGNAAALAHARALLHDLRPAVIEEVAA</sequence>
<reference evidence="2 3" key="1">
    <citation type="submission" date="2019-09" db="EMBL/GenBank/DDBJ databases">
        <title>Genome sequence of Rhodovastum atsumiense, a diverse member of the Acetobacteraceae family of non-sulfur purple photosynthetic bacteria.</title>
        <authorList>
            <person name="Meyer T."/>
            <person name="Kyndt J."/>
        </authorList>
    </citation>
    <scope>NUCLEOTIDE SEQUENCE [LARGE SCALE GENOMIC DNA]</scope>
    <source>
        <strain evidence="2 3">DSM 21279</strain>
    </source>
</reference>
<keyword evidence="1" id="KW-0472">Membrane</keyword>
<dbReference type="RefSeq" id="WP_150039733.1">
    <property type="nucleotide sequence ID" value="NZ_OW485601.1"/>
</dbReference>
<proteinExistence type="predicted"/>
<comment type="caution">
    <text evidence="2">The sequence shown here is derived from an EMBL/GenBank/DDBJ whole genome shotgun (WGS) entry which is preliminary data.</text>
</comment>
<dbReference type="Pfam" id="PF11821">
    <property type="entry name" value="ActD"/>
    <property type="match status" value="1"/>
</dbReference>
<organism evidence="2 3">
    <name type="scientific">Rhodovastum atsumiense</name>
    <dbReference type="NCBI Taxonomy" id="504468"/>
    <lineage>
        <taxon>Bacteria</taxon>
        <taxon>Pseudomonadati</taxon>
        <taxon>Pseudomonadota</taxon>
        <taxon>Alphaproteobacteria</taxon>
        <taxon>Acetobacterales</taxon>
        <taxon>Acetobacteraceae</taxon>
        <taxon>Rhodovastum</taxon>
    </lineage>
</organism>
<evidence type="ECO:0000256" key="1">
    <source>
        <dbReference type="SAM" id="Phobius"/>
    </source>
</evidence>
<protein>
    <submittedName>
        <fullName evidence="2">DUF3341 domain-containing protein</fullName>
    </submittedName>
</protein>